<dbReference type="PANTHER" id="PTHR23542:SF1">
    <property type="entry name" value="MAJOR FACILITATOR SUPERFAMILY (MFS) PROFILE DOMAIN-CONTAINING PROTEIN"/>
    <property type="match status" value="1"/>
</dbReference>
<organism evidence="2 3">
    <name type="scientific">Amycolatopsis vancoresmycina DSM 44592</name>
    <dbReference type="NCBI Taxonomy" id="1292037"/>
    <lineage>
        <taxon>Bacteria</taxon>
        <taxon>Bacillati</taxon>
        <taxon>Actinomycetota</taxon>
        <taxon>Actinomycetes</taxon>
        <taxon>Pseudonocardiales</taxon>
        <taxon>Pseudonocardiaceae</taxon>
        <taxon>Amycolatopsis</taxon>
    </lineage>
</organism>
<name>R1G012_9PSEU</name>
<dbReference type="Pfam" id="PF07690">
    <property type="entry name" value="MFS_1"/>
    <property type="match status" value="1"/>
</dbReference>
<dbReference type="EMBL" id="AOUO01000464">
    <property type="protein sequence ID" value="EOD64908.1"/>
    <property type="molecule type" value="Genomic_DNA"/>
</dbReference>
<comment type="caution">
    <text evidence="2">The sequence shown here is derived from an EMBL/GenBank/DDBJ whole genome shotgun (WGS) entry which is preliminary data.</text>
</comment>
<feature type="transmembrane region" description="Helical" evidence="1">
    <location>
        <begin position="57"/>
        <end position="83"/>
    </location>
</feature>
<evidence type="ECO:0000313" key="2">
    <source>
        <dbReference type="EMBL" id="EOD64908.1"/>
    </source>
</evidence>
<feature type="transmembrane region" description="Helical" evidence="1">
    <location>
        <begin position="115"/>
        <end position="135"/>
    </location>
</feature>
<protein>
    <recommendedName>
        <fullName evidence="4">Major facilitator transporter</fullName>
    </recommendedName>
</protein>
<dbReference type="OrthoDB" id="3541730at2"/>
<evidence type="ECO:0000313" key="3">
    <source>
        <dbReference type="Proteomes" id="UP000014139"/>
    </source>
</evidence>
<feature type="transmembrane region" description="Helical" evidence="1">
    <location>
        <begin position="312"/>
        <end position="332"/>
    </location>
</feature>
<dbReference type="SUPFAM" id="SSF103473">
    <property type="entry name" value="MFS general substrate transporter"/>
    <property type="match status" value="1"/>
</dbReference>
<evidence type="ECO:0008006" key="4">
    <source>
        <dbReference type="Google" id="ProtNLM"/>
    </source>
</evidence>
<keyword evidence="1" id="KW-0812">Transmembrane</keyword>
<dbReference type="InterPro" id="IPR011701">
    <property type="entry name" value="MFS"/>
</dbReference>
<accession>R1G012</accession>
<feature type="transmembrane region" description="Helical" evidence="1">
    <location>
        <begin position="181"/>
        <end position="201"/>
    </location>
</feature>
<keyword evidence="3" id="KW-1185">Reference proteome</keyword>
<dbReference type="PANTHER" id="PTHR23542">
    <property type="match status" value="1"/>
</dbReference>
<feature type="transmembrane region" description="Helical" evidence="1">
    <location>
        <begin position="375"/>
        <end position="395"/>
    </location>
</feature>
<feature type="transmembrane region" description="Helical" evidence="1">
    <location>
        <begin position="289"/>
        <end position="306"/>
    </location>
</feature>
<dbReference type="RefSeq" id="WP_003104658.1">
    <property type="nucleotide sequence ID" value="NZ_AOUO01000464.1"/>
</dbReference>
<reference evidence="2 3" key="1">
    <citation type="submission" date="2013-02" db="EMBL/GenBank/DDBJ databases">
        <title>Draft genome sequence of Amycolatopsis vancoresmycina strain DSM 44592T.</title>
        <authorList>
            <person name="Kumar S."/>
            <person name="Kaur N."/>
            <person name="Kaur C."/>
            <person name="Raghava G.P.S."/>
            <person name="Mayilraj S."/>
        </authorList>
    </citation>
    <scope>NUCLEOTIDE SEQUENCE [LARGE SCALE GENOMIC DNA]</scope>
    <source>
        <strain evidence="2 3">DSM 44592</strain>
    </source>
</reference>
<evidence type="ECO:0000256" key="1">
    <source>
        <dbReference type="SAM" id="Phobius"/>
    </source>
</evidence>
<feature type="transmembrane region" description="Helical" evidence="1">
    <location>
        <begin position="90"/>
        <end position="109"/>
    </location>
</feature>
<sequence length="408" mass="40865">MPSSSRAERRPGTSPTGYRSIATAPVLVWAATAVAARLPIAMAPLALVFLARGLPGGYAFGATLAAIWVLAEVIGAPVLGLWLRAERTKAHLLLAFGVAAGCYLGLAFGPALPTSVVVALTFVAGFAPAASPGGLRALLTRLVPEDDVAKVLSAEVMLNGLIWAGAPAVVAFLAVGAGPGAPMAVAGALNLLAFGLVVFRLPESVPDDTGPAVRVTAKTLAAPWPVYLTAAASMAMVSTIELVLPALIESRGLSVATVGPLLVVFWVSSVAGGVVYGRRRWPGSASRQSLVCLVVTTAALSAVAVLPGVAGIGATLALGGLFQAAVLVTRNLSLRERLPAAAHAAGYSIMYAATGIGYSVVAAASALALRTLSPAVAIGCGGAITAVIVAVSAVAERRPARLPTGPEA</sequence>
<feature type="transmembrane region" description="Helical" evidence="1">
    <location>
        <begin position="21"/>
        <end position="51"/>
    </location>
</feature>
<dbReference type="eggNOG" id="COG2814">
    <property type="taxonomic scope" value="Bacteria"/>
</dbReference>
<dbReference type="PATRIC" id="fig|1292037.4.peg.5540"/>
<dbReference type="Proteomes" id="UP000014139">
    <property type="component" value="Unassembled WGS sequence"/>
</dbReference>
<dbReference type="InterPro" id="IPR036259">
    <property type="entry name" value="MFS_trans_sf"/>
</dbReference>
<gene>
    <name evidence="2" type="ORF">H480_29416</name>
</gene>
<feature type="transmembrane region" description="Helical" evidence="1">
    <location>
        <begin position="156"/>
        <end position="175"/>
    </location>
</feature>
<proteinExistence type="predicted"/>
<feature type="transmembrane region" description="Helical" evidence="1">
    <location>
        <begin position="222"/>
        <end position="248"/>
    </location>
</feature>
<feature type="transmembrane region" description="Helical" evidence="1">
    <location>
        <begin position="344"/>
        <end position="369"/>
    </location>
</feature>
<dbReference type="Gene3D" id="1.20.1250.20">
    <property type="entry name" value="MFS general substrate transporter like domains"/>
    <property type="match status" value="1"/>
</dbReference>
<keyword evidence="1" id="KW-0472">Membrane</keyword>
<dbReference type="GO" id="GO:0022857">
    <property type="term" value="F:transmembrane transporter activity"/>
    <property type="evidence" value="ECO:0007669"/>
    <property type="project" value="InterPro"/>
</dbReference>
<keyword evidence="1" id="KW-1133">Transmembrane helix</keyword>
<feature type="transmembrane region" description="Helical" evidence="1">
    <location>
        <begin position="254"/>
        <end position="277"/>
    </location>
</feature>
<dbReference type="AlphaFoldDB" id="R1G012"/>